<keyword evidence="5" id="KW-1185">Reference proteome</keyword>
<organism evidence="4 5">
    <name type="scientific">Sporothrix eucalyptigena</name>
    <dbReference type="NCBI Taxonomy" id="1812306"/>
    <lineage>
        <taxon>Eukaryota</taxon>
        <taxon>Fungi</taxon>
        <taxon>Dikarya</taxon>
        <taxon>Ascomycota</taxon>
        <taxon>Pezizomycotina</taxon>
        <taxon>Sordariomycetes</taxon>
        <taxon>Sordariomycetidae</taxon>
        <taxon>Ophiostomatales</taxon>
        <taxon>Ophiostomataceae</taxon>
        <taxon>Sporothrix</taxon>
    </lineage>
</organism>
<evidence type="ECO:0000256" key="2">
    <source>
        <dbReference type="ARBA" id="ARBA00023242"/>
    </source>
</evidence>
<dbReference type="SUPFAM" id="SSF57701">
    <property type="entry name" value="Zn2/Cys6 DNA-binding domain"/>
    <property type="match status" value="1"/>
</dbReference>
<dbReference type="PROSITE" id="PS50048">
    <property type="entry name" value="ZN2_CY6_FUNGAL_2"/>
    <property type="match status" value="1"/>
</dbReference>
<dbReference type="InterPro" id="IPR001138">
    <property type="entry name" value="Zn2Cys6_DnaBD"/>
</dbReference>
<dbReference type="InterPro" id="IPR050797">
    <property type="entry name" value="Carb_Metab_Trans_Reg"/>
</dbReference>
<gene>
    <name evidence="4" type="ORF">SEUCBS140593_008155</name>
</gene>
<proteinExistence type="predicted"/>
<evidence type="ECO:0000256" key="1">
    <source>
        <dbReference type="ARBA" id="ARBA00022723"/>
    </source>
</evidence>
<accession>A0ABP0CJ40</accession>
<name>A0ABP0CJ40_9PEZI</name>
<dbReference type="PANTHER" id="PTHR31668">
    <property type="entry name" value="GLUCOSE TRANSPORT TRANSCRIPTION REGULATOR RGT1-RELATED-RELATED"/>
    <property type="match status" value="1"/>
</dbReference>
<dbReference type="Pfam" id="PF00172">
    <property type="entry name" value="Zn_clus"/>
    <property type="match status" value="1"/>
</dbReference>
<reference evidence="4 5" key="1">
    <citation type="submission" date="2024-01" db="EMBL/GenBank/DDBJ databases">
        <authorList>
            <person name="Allen C."/>
            <person name="Tagirdzhanova G."/>
        </authorList>
    </citation>
    <scope>NUCLEOTIDE SEQUENCE [LARGE SCALE GENOMIC DNA]</scope>
</reference>
<dbReference type="CDD" id="cd00067">
    <property type="entry name" value="GAL4"/>
    <property type="match status" value="1"/>
</dbReference>
<dbReference type="CDD" id="cd12148">
    <property type="entry name" value="fungal_TF_MHR"/>
    <property type="match status" value="1"/>
</dbReference>
<evidence type="ECO:0000259" key="3">
    <source>
        <dbReference type="PROSITE" id="PS50048"/>
    </source>
</evidence>
<evidence type="ECO:0000313" key="4">
    <source>
        <dbReference type="EMBL" id="CAK7232122.1"/>
    </source>
</evidence>
<dbReference type="InterPro" id="IPR036864">
    <property type="entry name" value="Zn2-C6_fun-type_DNA-bd_sf"/>
</dbReference>
<dbReference type="Pfam" id="PF04082">
    <property type="entry name" value="Fungal_trans"/>
    <property type="match status" value="1"/>
</dbReference>
<evidence type="ECO:0000313" key="5">
    <source>
        <dbReference type="Proteomes" id="UP001642482"/>
    </source>
</evidence>
<dbReference type="PROSITE" id="PS00463">
    <property type="entry name" value="ZN2_CY6_FUNGAL_1"/>
    <property type="match status" value="1"/>
</dbReference>
<dbReference type="InterPro" id="IPR007219">
    <property type="entry name" value="XnlR_reg_dom"/>
</dbReference>
<dbReference type="Gene3D" id="4.10.240.10">
    <property type="entry name" value="Zn(2)-C6 fungal-type DNA-binding domain"/>
    <property type="match status" value="1"/>
</dbReference>
<keyword evidence="1" id="KW-0479">Metal-binding</keyword>
<sequence>MPGARTTVASKACDACRTRKVKCDLGPSSSSSESRCRRCMRLDLACTFDRPSGHRGPRKKRFLNEALSVTQPHISPAAATTISPLESIVAAPVITPSHTTSTPILFTPEQQQLALNTASPDTYHHGYLDHQHLPQIPVYPTDGLCARPLVRLIVDDFLRLVYPLIPVVHRPTFRRAFAQDRDVDNTVFLSLLLAICSVTVGVLPSRFAAYRSWQPGPPLRFEGREEMLNYCYDTIIRLRGPRYFDEISFDKLAVSYLLTVTFFQIGDQNRSRMMEVEAMQLGRLLQVHKIQEYAGLTCVEAQLRKKGFWLLFYAHVHSELQNLRKEKLSFLDAQLLASINLEELLPLDVDDEQIEEDKVLPSTREGPCLTTAFIIHSRVFWASLRPVNEQQQAPVEAPCICRPWRNRAAHITHLRSRLHEIKYMLDVLPPKLMPWAPPSSESDALGRQFAALRANIHVTHLWLQSIILDLLEVDHQHEPSTRSEYWTQREDIARQLLHLLHAIPERDIEPNGLHLAFKVRDIAVGLLEDDVASPDTTPSRRPPASAKRAAAYIDELTRILARLDRSEQANIVNLQSWVDTGRVRTT</sequence>
<protein>
    <recommendedName>
        <fullName evidence="3">Zn(2)-C6 fungal-type domain-containing protein</fullName>
    </recommendedName>
</protein>
<comment type="caution">
    <text evidence="4">The sequence shown here is derived from an EMBL/GenBank/DDBJ whole genome shotgun (WGS) entry which is preliminary data.</text>
</comment>
<keyword evidence="2" id="KW-0539">Nucleus</keyword>
<dbReference type="Proteomes" id="UP001642482">
    <property type="component" value="Unassembled WGS sequence"/>
</dbReference>
<dbReference type="EMBL" id="CAWUHD010000108">
    <property type="protein sequence ID" value="CAK7232122.1"/>
    <property type="molecule type" value="Genomic_DNA"/>
</dbReference>
<dbReference type="SMART" id="SM00066">
    <property type="entry name" value="GAL4"/>
    <property type="match status" value="1"/>
</dbReference>
<feature type="domain" description="Zn(2)-C6 fungal-type" evidence="3">
    <location>
        <begin position="12"/>
        <end position="48"/>
    </location>
</feature>